<dbReference type="InterPro" id="IPR011701">
    <property type="entry name" value="MFS"/>
</dbReference>
<feature type="transmembrane region" description="Helical" evidence="7">
    <location>
        <begin position="395"/>
        <end position="421"/>
    </location>
</feature>
<feature type="transmembrane region" description="Helical" evidence="7">
    <location>
        <begin position="520"/>
        <end position="537"/>
    </location>
</feature>
<dbReference type="GO" id="GO:0016020">
    <property type="term" value="C:membrane"/>
    <property type="evidence" value="ECO:0007669"/>
    <property type="project" value="UniProtKB-SubCell"/>
</dbReference>
<feature type="transmembrane region" description="Helical" evidence="7">
    <location>
        <begin position="147"/>
        <end position="168"/>
    </location>
</feature>
<accession>A0A7S3NJH6</accession>
<evidence type="ECO:0000256" key="1">
    <source>
        <dbReference type="ARBA" id="ARBA00004141"/>
    </source>
</evidence>
<feature type="transmembrane region" description="Helical" evidence="7">
    <location>
        <begin position="12"/>
        <end position="34"/>
    </location>
</feature>
<dbReference type="PROSITE" id="PS50850">
    <property type="entry name" value="MFS"/>
    <property type="match status" value="1"/>
</dbReference>
<reference evidence="9" key="1">
    <citation type="submission" date="2021-01" db="EMBL/GenBank/DDBJ databases">
        <authorList>
            <person name="Corre E."/>
            <person name="Pelletier E."/>
            <person name="Niang G."/>
            <person name="Scheremetjew M."/>
            <person name="Finn R."/>
            <person name="Kale V."/>
            <person name="Holt S."/>
            <person name="Cochrane G."/>
            <person name="Meng A."/>
            <person name="Brown T."/>
            <person name="Cohen L."/>
        </authorList>
    </citation>
    <scope>NUCLEOTIDE SEQUENCE</scope>
    <source>
        <strain evidence="9">CCMP1510</strain>
    </source>
</reference>
<dbReference type="Pfam" id="PF07690">
    <property type="entry name" value="MFS_1"/>
    <property type="match status" value="1"/>
</dbReference>
<feature type="region of interest" description="Disordered" evidence="6">
    <location>
        <begin position="585"/>
        <end position="605"/>
    </location>
</feature>
<evidence type="ECO:0000256" key="7">
    <source>
        <dbReference type="SAM" id="Phobius"/>
    </source>
</evidence>
<evidence type="ECO:0000259" key="8">
    <source>
        <dbReference type="PROSITE" id="PS50850"/>
    </source>
</evidence>
<keyword evidence="4 7" id="KW-1133">Transmembrane helix</keyword>
<organism evidence="9">
    <name type="scientific">Aureoumbra lagunensis</name>
    <dbReference type="NCBI Taxonomy" id="44058"/>
    <lineage>
        <taxon>Eukaryota</taxon>
        <taxon>Sar</taxon>
        <taxon>Stramenopiles</taxon>
        <taxon>Ochrophyta</taxon>
        <taxon>Pelagophyceae</taxon>
        <taxon>Pelagomonadales</taxon>
        <taxon>Aureoumbra</taxon>
    </lineage>
</organism>
<evidence type="ECO:0000256" key="4">
    <source>
        <dbReference type="ARBA" id="ARBA00022989"/>
    </source>
</evidence>
<proteinExistence type="predicted"/>
<evidence type="ECO:0000313" key="9">
    <source>
        <dbReference type="EMBL" id="CAE0364393.1"/>
    </source>
</evidence>
<dbReference type="PANTHER" id="PTHR23504">
    <property type="entry name" value="MAJOR FACILITATOR SUPERFAMILY DOMAIN-CONTAINING PROTEIN 10"/>
    <property type="match status" value="1"/>
</dbReference>
<evidence type="ECO:0000256" key="2">
    <source>
        <dbReference type="ARBA" id="ARBA00022448"/>
    </source>
</evidence>
<sequence length="612" mass="66012">MELFIHRETQRLSYRLAVAIVALATNECLALNLVLPFARDLVLAVGVSPDDAGLAAAVVTGVYGLGLALGARLWGSMSDKYGRRFVMGISALSSAVSILGLGFAKTLFSCILIRFIGGLCNGLICVLKSAVSDIVTDTKGQSQAFSLLQVASSLGAIVGPTIGGMLLGIYHSSTKLTNQFFFPCFSCAILQLLLATIGIILFPSSHRPQQPNSKPLITNSGTTLLGKKSIKEYQRFRMSPQVQKAMQSAMDGDTIGLTALEKKAKPKKKISTSVFEADSSSDIKNDTKLEDDVHGNKKLFVYDVGSSDKRRFKIHHEPSAKISFRLSAVLNAFAALADEMANVAESLSLTAPTSNGAGLSDSAAGLTFGMGGLLMLLFIAFGLPKFQRFFRGSQIALFQFAEISFALTALLFPIICFIPSSNNNQHNYQMNFFIAAPKPQIPIKQICLVIILGFLNSASATALISSNVLCQQALIQDSSNIGKGNGFVQSLIATGRVLGPLAAGATFDFFVHVFSSKATIGPFAFLILVALFSYGLARRYQILSLEKTRLSSFSSQLILSSYNTIDSAPIENELVQQPSVSSHLLHHREDEETSRQYPTTSYDKSNKYDLLV</sequence>
<dbReference type="AlphaFoldDB" id="A0A7S3NJH6"/>
<feature type="transmembrane region" description="Helical" evidence="7">
    <location>
        <begin position="441"/>
        <end position="470"/>
    </location>
</feature>
<keyword evidence="5 7" id="KW-0472">Membrane</keyword>
<keyword evidence="2" id="KW-0813">Transport</keyword>
<name>A0A7S3NJH6_9STRA</name>
<feature type="transmembrane region" description="Helical" evidence="7">
    <location>
        <begin position="491"/>
        <end position="514"/>
    </location>
</feature>
<feature type="transmembrane region" description="Helical" evidence="7">
    <location>
        <begin position="54"/>
        <end position="73"/>
    </location>
</feature>
<dbReference type="InterPro" id="IPR020846">
    <property type="entry name" value="MFS_dom"/>
</dbReference>
<dbReference type="Gene3D" id="1.20.1250.20">
    <property type="entry name" value="MFS general substrate transporter like domains"/>
    <property type="match status" value="1"/>
</dbReference>
<dbReference type="PANTHER" id="PTHR23504:SF15">
    <property type="entry name" value="MAJOR FACILITATOR SUPERFAMILY (MFS) PROFILE DOMAIN-CONTAINING PROTEIN"/>
    <property type="match status" value="1"/>
</dbReference>
<feature type="transmembrane region" description="Helical" evidence="7">
    <location>
        <begin position="363"/>
        <end position="383"/>
    </location>
</feature>
<dbReference type="InterPro" id="IPR036259">
    <property type="entry name" value="MFS_trans_sf"/>
</dbReference>
<dbReference type="GO" id="GO:0022857">
    <property type="term" value="F:transmembrane transporter activity"/>
    <property type="evidence" value="ECO:0007669"/>
    <property type="project" value="InterPro"/>
</dbReference>
<protein>
    <recommendedName>
        <fullName evidence="8">Major facilitator superfamily (MFS) profile domain-containing protein</fullName>
    </recommendedName>
</protein>
<feature type="transmembrane region" description="Helical" evidence="7">
    <location>
        <begin position="180"/>
        <end position="202"/>
    </location>
</feature>
<feature type="domain" description="Major facilitator superfamily (MFS) profile" evidence="8">
    <location>
        <begin position="16"/>
        <end position="547"/>
    </location>
</feature>
<evidence type="ECO:0000256" key="3">
    <source>
        <dbReference type="ARBA" id="ARBA00022692"/>
    </source>
</evidence>
<gene>
    <name evidence="9" type="ORF">ALAG00032_LOCUS5134</name>
</gene>
<dbReference type="EMBL" id="HBIJ01007287">
    <property type="protein sequence ID" value="CAE0364393.1"/>
    <property type="molecule type" value="Transcribed_RNA"/>
</dbReference>
<comment type="subcellular location">
    <subcellularLocation>
        <location evidence="1">Membrane</location>
        <topology evidence="1">Multi-pass membrane protein</topology>
    </subcellularLocation>
</comment>
<dbReference type="SUPFAM" id="SSF103473">
    <property type="entry name" value="MFS general substrate transporter"/>
    <property type="match status" value="1"/>
</dbReference>
<keyword evidence="3 7" id="KW-0812">Transmembrane</keyword>
<evidence type="ECO:0000256" key="5">
    <source>
        <dbReference type="ARBA" id="ARBA00023136"/>
    </source>
</evidence>
<evidence type="ECO:0000256" key="6">
    <source>
        <dbReference type="SAM" id="MobiDB-lite"/>
    </source>
</evidence>